<keyword evidence="1" id="KW-0812">Transmembrane</keyword>
<dbReference type="RefSeq" id="WP_149762788.1">
    <property type="nucleotide sequence ID" value="NZ_BSPE01000046.1"/>
</dbReference>
<evidence type="ECO:0000313" key="3">
    <source>
        <dbReference type="Proteomes" id="UP000323300"/>
    </source>
</evidence>
<feature type="transmembrane region" description="Helical" evidence="1">
    <location>
        <begin position="107"/>
        <end position="126"/>
    </location>
</feature>
<feature type="transmembrane region" description="Helical" evidence="1">
    <location>
        <begin position="75"/>
        <end position="95"/>
    </location>
</feature>
<protein>
    <submittedName>
        <fullName evidence="2">Uncharacterized protein</fullName>
    </submittedName>
</protein>
<dbReference type="Proteomes" id="UP000323300">
    <property type="component" value="Unassembled WGS sequence"/>
</dbReference>
<proteinExistence type="predicted"/>
<keyword evidence="1" id="KW-1133">Transmembrane helix</keyword>
<gene>
    <name evidence="2" type="ORF">SAMN04488498_12059</name>
</gene>
<feature type="transmembrane region" description="Helical" evidence="1">
    <location>
        <begin position="42"/>
        <end position="68"/>
    </location>
</feature>
<evidence type="ECO:0000256" key="1">
    <source>
        <dbReference type="SAM" id="Phobius"/>
    </source>
</evidence>
<reference evidence="2 3" key="1">
    <citation type="submission" date="2016-10" db="EMBL/GenBank/DDBJ databases">
        <authorList>
            <person name="Varghese N."/>
            <person name="Submissions S."/>
        </authorList>
    </citation>
    <scope>NUCLEOTIDE SEQUENCE [LARGE SCALE GENOMIC DNA]</scope>
    <source>
        <strain evidence="2 3">DSM 21822</strain>
    </source>
</reference>
<name>A0A1I4E0M1_9HYPH</name>
<evidence type="ECO:0000313" key="2">
    <source>
        <dbReference type="EMBL" id="SFK97671.1"/>
    </source>
</evidence>
<keyword evidence="3" id="KW-1185">Reference proteome</keyword>
<keyword evidence="1" id="KW-0472">Membrane</keyword>
<dbReference type="AlphaFoldDB" id="A0A1I4E0M1"/>
<feature type="transmembrane region" description="Helical" evidence="1">
    <location>
        <begin position="12"/>
        <end position="36"/>
    </location>
</feature>
<dbReference type="EMBL" id="FOSL01000020">
    <property type="protein sequence ID" value="SFK97671.1"/>
    <property type="molecule type" value="Genomic_DNA"/>
</dbReference>
<sequence>MNPPPPLIDQRFVAGFLLGPLLGAILHAAIAGVFAGTGTHGFFYYLATSLAYGYATSLFLLLPAFLVLRHYRLDLWPLCVAVGLATGYVFYLAVFRAPTSSSNMSSLLLFGIMPFLFIACSIRLIAGRRA</sequence>
<organism evidence="2 3">
    <name type="scientific">Neomesorhizobium albiziae</name>
    <dbReference type="NCBI Taxonomy" id="335020"/>
    <lineage>
        <taxon>Bacteria</taxon>
        <taxon>Pseudomonadati</taxon>
        <taxon>Pseudomonadota</taxon>
        <taxon>Alphaproteobacteria</taxon>
        <taxon>Hyphomicrobiales</taxon>
        <taxon>Phyllobacteriaceae</taxon>
        <taxon>Neomesorhizobium</taxon>
    </lineage>
</organism>
<accession>A0A1I4E0M1</accession>